<evidence type="ECO:0000259" key="3">
    <source>
        <dbReference type="PROSITE" id="PS50250"/>
    </source>
</evidence>
<dbReference type="Gene3D" id="1.10.10.10">
    <property type="entry name" value="Winged helix-like DNA-binding domain superfamily/Winged helix DNA-binding domain"/>
    <property type="match status" value="1"/>
</dbReference>
<evidence type="ECO:0000313" key="5">
    <source>
        <dbReference type="Proteomes" id="UP000799757"/>
    </source>
</evidence>
<evidence type="ECO:0000256" key="1">
    <source>
        <dbReference type="ARBA" id="ARBA00025771"/>
    </source>
</evidence>
<evidence type="ECO:0000313" key="4">
    <source>
        <dbReference type="EMBL" id="KAF2788679.1"/>
    </source>
</evidence>
<reference evidence="4" key="1">
    <citation type="journal article" date="2020" name="Stud. Mycol.">
        <title>101 Dothideomycetes genomes: a test case for predicting lifestyles and emergence of pathogens.</title>
        <authorList>
            <person name="Haridas S."/>
            <person name="Albert R."/>
            <person name="Binder M."/>
            <person name="Bloem J."/>
            <person name="Labutti K."/>
            <person name="Salamov A."/>
            <person name="Andreopoulos B."/>
            <person name="Baker S."/>
            <person name="Barry K."/>
            <person name="Bills G."/>
            <person name="Bluhm B."/>
            <person name="Cannon C."/>
            <person name="Castanera R."/>
            <person name="Culley D."/>
            <person name="Daum C."/>
            <person name="Ezra D."/>
            <person name="Gonzalez J."/>
            <person name="Henrissat B."/>
            <person name="Kuo A."/>
            <person name="Liang C."/>
            <person name="Lipzen A."/>
            <person name="Lutzoni F."/>
            <person name="Magnuson J."/>
            <person name="Mondo S."/>
            <person name="Nolan M."/>
            <person name="Ohm R."/>
            <person name="Pangilinan J."/>
            <person name="Park H.-J."/>
            <person name="Ramirez L."/>
            <person name="Alfaro M."/>
            <person name="Sun H."/>
            <person name="Tritt A."/>
            <person name="Yoshinaga Y."/>
            <person name="Zwiers L.-H."/>
            <person name="Turgeon B."/>
            <person name="Goodwin S."/>
            <person name="Spatafora J."/>
            <person name="Crous P."/>
            <person name="Grigoriev I."/>
        </authorList>
    </citation>
    <scope>NUCLEOTIDE SEQUENCE</scope>
    <source>
        <strain evidence="4">CBS 109.77</strain>
    </source>
</reference>
<dbReference type="OrthoDB" id="10252687at2759"/>
<dbReference type="InterPro" id="IPR045114">
    <property type="entry name" value="Csn12-like"/>
</dbReference>
<dbReference type="FunFam" id="1.10.10.10:FF:000366">
    <property type="entry name" value="COP9 signalosome complex subunit"/>
    <property type="match status" value="1"/>
</dbReference>
<dbReference type="PANTHER" id="PTHR12732:SF0">
    <property type="entry name" value="PCI DOMAIN-CONTAINING PROTEIN 2"/>
    <property type="match status" value="1"/>
</dbReference>
<organism evidence="4 5">
    <name type="scientific">Melanomma pulvis-pyrius CBS 109.77</name>
    <dbReference type="NCBI Taxonomy" id="1314802"/>
    <lineage>
        <taxon>Eukaryota</taxon>
        <taxon>Fungi</taxon>
        <taxon>Dikarya</taxon>
        <taxon>Ascomycota</taxon>
        <taxon>Pezizomycotina</taxon>
        <taxon>Dothideomycetes</taxon>
        <taxon>Pleosporomycetidae</taxon>
        <taxon>Pleosporales</taxon>
        <taxon>Melanommataceae</taxon>
        <taxon>Melanomma</taxon>
    </lineage>
</organism>
<gene>
    <name evidence="4" type="ORF">K505DRAFT_285704</name>
</gene>
<protein>
    <recommendedName>
        <fullName evidence="2">Protein CSN12 homolog</fullName>
    </recommendedName>
</protein>
<name>A0A6A6WX53_9PLEO</name>
<dbReference type="EMBL" id="MU002196">
    <property type="protein sequence ID" value="KAF2788679.1"/>
    <property type="molecule type" value="Genomic_DNA"/>
</dbReference>
<dbReference type="GO" id="GO:0003723">
    <property type="term" value="F:RNA binding"/>
    <property type="evidence" value="ECO:0007669"/>
    <property type="project" value="InterPro"/>
</dbReference>
<dbReference type="InterPro" id="IPR036388">
    <property type="entry name" value="WH-like_DNA-bd_sf"/>
</dbReference>
<feature type="domain" description="PCI" evidence="3">
    <location>
        <begin position="254"/>
        <end position="458"/>
    </location>
</feature>
<evidence type="ECO:0000256" key="2">
    <source>
        <dbReference type="ARBA" id="ARBA00073854"/>
    </source>
</evidence>
<dbReference type="GO" id="GO:0003690">
    <property type="term" value="F:double-stranded DNA binding"/>
    <property type="evidence" value="ECO:0007669"/>
    <property type="project" value="InterPro"/>
</dbReference>
<dbReference type="PANTHER" id="PTHR12732">
    <property type="entry name" value="UNCHARACTERIZED PROTEASOME COMPONENT REGION PCI-CONTAINING"/>
    <property type="match status" value="1"/>
</dbReference>
<dbReference type="PROSITE" id="PS50250">
    <property type="entry name" value="PCI"/>
    <property type="match status" value="1"/>
</dbReference>
<sequence length="464" mass="52413">MQAALQPFHDAHASGQAWRVAYTLSPVPPHDDPGRLYDFYRASNEHQVEGDIRYALKYSQTSKLPPKESGAWTDIFVIYWRAVGEILRAEEASNQGRMNDGQWINVYDAWKEVANAIIKYISNGALPPWTVMCMYSVGNHLRLFAMKADTQLAQVEPSVTFSTGLQDDVVTGVAKNNKLEEAARVFNKMFALCLGDRNPDINESRKWGVYCMANLLFKTYFKLKAISLSKNVVKSIEAQVDLPMFDLYPQSHKITYRYYVGILAFLQEDYANAEQHLTEAWDHCFPESTKNQELILTYLIPCRLITKHNIPSPALLAAFPHLQNIFGPLVTCIKSGDLSGFDNALLASEPEFVKRRIYLTLERGRDIALRNLLRRVFLAAGFEELKEGQAAKDRMRKTRLPIEHFATALRMGTRGEGSGQVLDDDEVECLLANMIYKGLMKGYISRDHGMVVLNKKGAFPGTGV</sequence>
<comment type="similarity">
    <text evidence="1">Belongs to the CSN12 family.</text>
</comment>
<dbReference type="AlphaFoldDB" id="A0A6A6WX53"/>
<dbReference type="Proteomes" id="UP000799757">
    <property type="component" value="Unassembled WGS sequence"/>
</dbReference>
<accession>A0A6A6WX53</accession>
<dbReference type="InterPro" id="IPR000717">
    <property type="entry name" value="PCI_dom"/>
</dbReference>
<dbReference type="SMART" id="SM00753">
    <property type="entry name" value="PAM"/>
    <property type="match status" value="1"/>
</dbReference>
<keyword evidence="5" id="KW-1185">Reference proteome</keyword>
<dbReference type="Pfam" id="PF01399">
    <property type="entry name" value="PCI"/>
    <property type="match status" value="1"/>
</dbReference>
<proteinExistence type="inferred from homology"/>